<dbReference type="STRING" id="1390249.BHU72_10015"/>
<keyword evidence="1" id="KW-1133">Transmembrane helix</keyword>
<keyword evidence="3" id="KW-1185">Reference proteome</keyword>
<organism evidence="2 3">
    <name type="scientific">Desulfuribacillus stibiiarsenatis</name>
    <dbReference type="NCBI Taxonomy" id="1390249"/>
    <lineage>
        <taxon>Bacteria</taxon>
        <taxon>Bacillati</taxon>
        <taxon>Bacillota</taxon>
        <taxon>Desulfuribacillia</taxon>
        <taxon>Desulfuribacillales</taxon>
        <taxon>Desulfuribacillaceae</taxon>
        <taxon>Desulfuribacillus</taxon>
    </lineage>
</organism>
<proteinExistence type="predicted"/>
<evidence type="ECO:0000313" key="3">
    <source>
        <dbReference type="Proteomes" id="UP000095255"/>
    </source>
</evidence>
<sequence>MKQNKIWIQTSIAAFLIITVGVYYYYFSGPTDFLNDDQAIEALNRYYFNPKAMEIQDVVFLDEKHVLVPFITENGYATSCWTWKNRSWRIEGIDTSQLPFLWKTNPKAPSSYALIWNISPDNDIATIDFYLIGRRGYYVSDSVHRYTPRIQLHTTVLYEKEEKSYAVVPIPNEWIAFLDSYEKVEKSKQPRRHFYNFMQPYSLEYAWIPYNESGEVTFPKFAQGMASGGANIVHLSNLNVQDLEYPIDKK</sequence>
<keyword evidence="1" id="KW-0472">Membrane</keyword>
<reference evidence="2 3" key="1">
    <citation type="submission" date="2016-09" db="EMBL/GenBank/DDBJ databases">
        <title>Desulfuribacillus arsenicus sp. nov., an obligately anaerobic, dissimilatory arsenic- and antimonate-reducing bacterium isolated from anoxic sediments.</title>
        <authorList>
            <person name="Abin C.A."/>
            <person name="Hollibaugh J.T."/>
        </authorList>
    </citation>
    <scope>NUCLEOTIDE SEQUENCE [LARGE SCALE GENOMIC DNA]</scope>
    <source>
        <strain evidence="2 3">MLFW-2</strain>
    </source>
</reference>
<gene>
    <name evidence="2" type="ORF">BHU72_10015</name>
</gene>
<evidence type="ECO:0000313" key="2">
    <source>
        <dbReference type="EMBL" id="OEH86587.1"/>
    </source>
</evidence>
<feature type="transmembrane region" description="Helical" evidence="1">
    <location>
        <begin position="6"/>
        <end position="26"/>
    </location>
</feature>
<accession>A0A1E5L8V3</accession>
<dbReference type="Proteomes" id="UP000095255">
    <property type="component" value="Unassembled WGS sequence"/>
</dbReference>
<evidence type="ECO:0008006" key="4">
    <source>
        <dbReference type="Google" id="ProtNLM"/>
    </source>
</evidence>
<name>A0A1E5L8V3_9FIRM</name>
<comment type="caution">
    <text evidence="2">The sequence shown here is derived from an EMBL/GenBank/DDBJ whole genome shotgun (WGS) entry which is preliminary data.</text>
</comment>
<evidence type="ECO:0000256" key="1">
    <source>
        <dbReference type="SAM" id="Phobius"/>
    </source>
</evidence>
<dbReference type="RefSeq" id="WP_069700954.1">
    <property type="nucleotide sequence ID" value="NZ_MJAT01000002.1"/>
</dbReference>
<protein>
    <recommendedName>
        <fullName evidence="4">DUF2931 family protein</fullName>
    </recommendedName>
</protein>
<keyword evidence="1" id="KW-0812">Transmembrane</keyword>
<dbReference type="OrthoDB" id="2452975at2"/>
<dbReference type="AlphaFoldDB" id="A0A1E5L8V3"/>
<dbReference type="EMBL" id="MJAT01000002">
    <property type="protein sequence ID" value="OEH86587.1"/>
    <property type="molecule type" value="Genomic_DNA"/>
</dbReference>